<dbReference type="AlphaFoldDB" id="A0A026X302"/>
<gene>
    <name evidence="1" type="ORF">X777_07464</name>
</gene>
<proteinExistence type="predicted"/>
<organism evidence="1 2">
    <name type="scientific">Ooceraea biroi</name>
    <name type="common">Clonal raider ant</name>
    <name type="synonym">Cerapachys biroi</name>
    <dbReference type="NCBI Taxonomy" id="2015173"/>
    <lineage>
        <taxon>Eukaryota</taxon>
        <taxon>Metazoa</taxon>
        <taxon>Ecdysozoa</taxon>
        <taxon>Arthropoda</taxon>
        <taxon>Hexapoda</taxon>
        <taxon>Insecta</taxon>
        <taxon>Pterygota</taxon>
        <taxon>Neoptera</taxon>
        <taxon>Endopterygota</taxon>
        <taxon>Hymenoptera</taxon>
        <taxon>Apocrita</taxon>
        <taxon>Aculeata</taxon>
        <taxon>Formicoidea</taxon>
        <taxon>Formicidae</taxon>
        <taxon>Dorylinae</taxon>
        <taxon>Ooceraea</taxon>
    </lineage>
</organism>
<reference evidence="1 2" key="1">
    <citation type="journal article" date="2014" name="Curr. Biol.">
        <title>The genome of the clonal raider ant Cerapachys biroi.</title>
        <authorList>
            <person name="Oxley P.R."/>
            <person name="Ji L."/>
            <person name="Fetter-Pruneda I."/>
            <person name="McKenzie S.K."/>
            <person name="Li C."/>
            <person name="Hu H."/>
            <person name="Zhang G."/>
            <person name="Kronauer D.J."/>
        </authorList>
    </citation>
    <scope>NUCLEOTIDE SEQUENCE [LARGE SCALE GENOMIC DNA]</scope>
</reference>
<dbReference type="EMBL" id="KK107019">
    <property type="protein sequence ID" value="EZA62650.1"/>
    <property type="molecule type" value="Genomic_DNA"/>
</dbReference>
<accession>A0A026X302</accession>
<evidence type="ECO:0000313" key="2">
    <source>
        <dbReference type="Proteomes" id="UP000053097"/>
    </source>
</evidence>
<sequence length="76" mass="8738">MSEEKNVTGQRSSLLYFHFRPAAISGFRVQLHDSSASKSRLAEFLNFRYDVVTEKQDITRNSFHLLMNCAIRNADA</sequence>
<name>A0A026X302_OOCBI</name>
<keyword evidence="2" id="KW-1185">Reference proteome</keyword>
<protein>
    <submittedName>
        <fullName evidence="1">Uncharacterized protein</fullName>
    </submittedName>
</protein>
<evidence type="ECO:0000313" key="1">
    <source>
        <dbReference type="EMBL" id="EZA62650.1"/>
    </source>
</evidence>
<dbReference type="Proteomes" id="UP000053097">
    <property type="component" value="Unassembled WGS sequence"/>
</dbReference>